<sequence length="131" mass="15042">MKMTFLNSIFTRCVELLTPTKMAPKTRNRDDFCQSQNRIIDAIEYSAPQCVYKNSTLKHRGFTKIDVMAFMQSPTSISLYGPSNPSPAAEREYRRAREAKPFVSFILDEYAEQALSKAIEKLLLVDITHEE</sequence>
<comment type="caution">
    <text evidence="1">The sequence shown here is derived from an EMBL/GenBank/DDBJ whole genome shotgun (WGS) entry which is preliminary data.</text>
</comment>
<organism evidence="1 2">
    <name type="scientific">Trichostrongylus colubriformis</name>
    <name type="common">Black scour worm</name>
    <dbReference type="NCBI Taxonomy" id="6319"/>
    <lineage>
        <taxon>Eukaryota</taxon>
        <taxon>Metazoa</taxon>
        <taxon>Ecdysozoa</taxon>
        <taxon>Nematoda</taxon>
        <taxon>Chromadorea</taxon>
        <taxon>Rhabditida</taxon>
        <taxon>Rhabditina</taxon>
        <taxon>Rhabditomorpha</taxon>
        <taxon>Strongyloidea</taxon>
        <taxon>Trichostrongylidae</taxon>
        <taxon>Trichostrongylus</taxon>
    </lineage>
</organism>
<protein>
    <submittedName>
        <fullName evidence="1">Uncharacterized protein</fullName>
    </submittedName>
</protein>
<gene>
    <name evidence="1" type="ORF">GCK32_019635</name>
</gene>
<dbReference type="EMBL" id="WIXE01009227">
    <property type="protein sequence ID" value="KAK5978616.1"/>
    <property type="molecule type" value="Genomic_DNA"/>
</dbReference>
<evidence type="ECO:0000313" key="1">
    <source>
        <dbReference type="EMBL" id="KAK5978616.1"/>
    </source>
</evidence>
<feature type="non-terminal residue" evidence="1">
    <location>
        <position position="131"/>
    </location>
</feature>
<dbReference type="Proteomes" id="UP001331761">
    <property type="component" value="Unassembled WGS sequence"/>
</dbReference>
<name>A0AAN8IM51_TRICO</name>
<keyword evidence="2" id="KW-1185">Reference proteome</keyword>
<accession>A0AAN8IM51</accession>
<proteinExistence type="predicted"/>
<reference evidence="1 2" key="1">
    <citation type="submission" date="2019-10" db="EMBL/GenBank/DDBJ databases">
        <title>Assembly and Annotation for the nematode Trichostrongylus colubriformis.</title>
        <authorList>
            <person name="Martin J."/>
        </authorList>
    </citation>
    <scope>NUCLEOTIDE SEQUENCE [LARGE SCALE GENOMIC DNA]</scope>
    <source>
        <strain evidence="1">G859</strain>
        <tissue evidence="1">Whole worm</tissue>
    </source>
</reference>
<evidence type="ECO:0000313" key="2">
    <source>
        <dbReference type="Proteomes" id="UP001331761"/>
    </source>
</evidence>
<dbReference type="AlphaFoldDB" id="A0AAN8IM51"/>